<keyword evidence="8" id="KW-1185">Reference proteome</keyword>
<evidence type="ECO:0000259" key="5">
    <source>
        <dbReference type="Pfam" id="PF03717"/>
    </source>
</evidence>
<dbReference type="Pfam" id="PF05223">
    <property type="entry name" value="MecA_N"/>
    <property type="match status" value="1"/>
</dbReference>
<feature type="domain" description="Penicillin-binding protein transpeptidase" evidence="4">
    <location>
        <begin position="371"/>
        <end position="679"/>
    </location>
</feature>
<organism evidence="7 8">
    <name type="scientific">Exobacillus caeni</name>
    <dbReference type="NCBI Taxonomy" id="2574798"/>
    <lineage>
        <taxon>Bacteria</taxon>
        <taxon>Bacillati</taxon>
        <taxon>Bacillota</taxon>
        <taxon>Bacilli</taxon>
        <taxon>Bacillales</taxon>
        <taxon>Guptibacillaceae</taxon>
        <taxon>Exobacillus</taxon>
    </lineage>
</organism>
<dbReference type="EMBL" id="SWLG01000006">
    <property type="protein sequence ID" value="TLS37593.1"/>
    <property type="molecule type" value="Genomic_DNA"/>
</dbReference>
<dbReference type="GO" id="GO:0071555">
    <property type="term" value="P:cell wall organization"/>
    <property type="evidence" value="ECO:0007669"/>
    <property type="project" value="TreeGrafter"/>
</dbReference>
<evidence type="ECO:0000256" key="1">
    <source>
        <dbReference type="ARBA" id="ARBA00004370"/>
    </source>
</evidence>
<comment type="subcellular location">
    <subcellularLocation>
        <location evidence="1">Membrane</location>
    </subcellularLocation>
</comment>
<evidence type="ECO:0000313" key="8">
    <source>
        <dbReference type="Proteomes" id="UP000308230"/>
    </source>
</evidence>
<dbReference type="AlphaFoldDB" id="A0A5R9F9R2"/>
<feature type="domain" description="NTF2-like N-terminal transpeptidase" evidence="6">
    <location>
        <begin position="43"/>
        <end position="164"/>
    </location>
</feature>
<dbReference type="UniPathway" id="UPA00219"/>
<dbReference type="Pfam" id="PF03717">
    <property type="entry name" value="PBP_dimer"/>
    <property type="match status" value="1"/>
</dbReference>
<dbReference type="SUPFAM" id="SSF56519">
    <property type="entry name" value="Penicillin binding protein dimerisation domain"/>
    <property type="match status" value="1"/>
</dbReference>
<dbReference type="InterPro" id="IPR007887">
    <property type="entry name" value="MecA_N"/>
</dbReference>
<dbReference type="Pfam" id="PF00905">
    <property type="entry name" value="Transpeptidase"/>
    <property type="match status" value="1"/>
</dbReference>
<dbReference type="SUPFAM" id="SSF56601">
    <property type="entry name" value="beta-lactamase/transpeptidase-like"/>
    <property type="match status" value="1"/>
</dbReference>
<evidence type="ECO:0000256" key="3">
    <source>
        <dbReference type="ARBA" id="ARBA00023136"/>
    </source>
</evidence>
<dbReference type="Gene3D" id="3.90.1310.10">
    <property type="entry name" value="Penicillin-binding protein 2a (Domain 2)"/>
    <property type="match status" value="1"/>
</dbReference>
<comment type="caution">
    <text evidence="7">The sequence shown here is derived from an EMBL/GenBank/DDBJ whole genome shotgun (WGS) entry which is preliminary data.</text>
</comment>
<gene>
    <name evidence="7" type="ORF">FCL54_10670</name>
</gene>
<dbReference type="PANTHER" id="PTHR30627:SF25">
    <property type="entry name" value="PENICILLIN-BINDING PROTEIN 3"/>
    <property type="match status" value="1"/>
</dbReference>
<protein>
    <submittedName>
        <fullName evidence="7">Penicillin-binding transpeptidase domain-containing protein</fullName>
    </submittedName>
</protein>
<reference evidence="7 8" key="1">
    <citation type="submission" date="2019-04" db="EMBL/GenBank/DDBJ databases">
        <title>Bacillus caeni sp. nov., a bacterium isolated from mangrove sediment.</title>
        <authorList>
            <person name="Huang H."/>
            <person name="Mo K."/>
            <person name="Hu Y."/>
        </authorList>
    </citation>
    <scope>NUCLEOTIDE SEQUENCE [LARGE SCALE GENOMIC DNA]</scope>
    <source>
        <strain evidence="7 8">HB172195</strain>
    </source>
</reference>
<dbReference type="InterPro" id="IPR032710">
    <property type="entry name" value="NTF2-like_dom_sf"/>
</dbReference>
<dbReference type="Gene3D" id="3.10.450.100">
    <property type="entry name" value="NTF2-like, domain 1"/>
    <property type="match status" value="1"/>
</dbReference>
<keyword evidence="3" id="KW-0472">Membrane</keyword>
<dbReference type="OrthoDB" id="9766847at2"/>
<dbReference type="GO" id="GO:0009002">
    <property type="term" value="F:serine-type D-Ala-D-Ala carboxypeptidase activity"/>
    <property type="evidence" value="ECO:0007669"/>
    <property type="project" value="UniProtKB-EC"/>
</dbReference>
<dbReference type="GO" id="GO:0046677">
    <property type="term" value="P:response to antibiotic"/>
    <property type="evidence" value="ECO:0007669"/>
    <property type="project" value="InterPro"/>
</dbReference>
<dbReference type="PANTHER" id="PTHR30627">
    <property type="entry name" value="PEPTIDOGLYCAN D,D-TRANSPEPTIDASE"/>
    <property type="match status" value="1"/>
</dbReference>
<dbReference type="InterPro" id="IPR050515">
    <property type="entry name" value="Beta-lactam/transpept"/>
</dbReference>
<dbReference type="Gene3D" id="3.40.710.10">
    <property type="entry name" value="DD-peptidase/beta-lactamase superfamily"/>
    <property type="match status" value="1"/>
</dbReference>
<evidence type="ECO:0000313" key="7">
    <source>
        <dbReference type="EMBL" id="TLS37593.1"/>
    </source>
</evidence>
<comment type="similarity">
    <text evidence="2">Belongs to the transpeptidase family.</text>
</comment>
<dbReference type="GO" id="GO:0009252">
    <property type="term" value="P:peptidoglycan biosynthetic process"/>
    <property type="evidence" value="ECO:0007669"/>
    <property type="project" value="UniProtKB-UniPathway"/>
</dbReference>
<evidence type="ECO:0000259" key="6">
    <source>
        <dbReference type="Pfam" id="PF05223"/>
    </source>
</evidence>
<sequence>MIKAHDCTSLIGGILMKHMIYTLLVALFLMGLLTGCTEEEPQPDDRFAAYVKSWNDKNFGKMYDLLSNESKGEISKEEFVERYQNIYEGIEANNVNIQFTPPEEDVVPNKSGQVFFPYDVSMDTIAGKITYTHTGILIKEGKEDENWYLSWDPSMIFPKMRDGDLVRVKTTLPRRGELLDRDGKGLAINGEAISIGIEPRRLGENKEEAKGKIATVMEVEKAFIDKQLEQSWVGEETFVPLKTYSKNSEMIEKLMPLDGIVQRKVPAREYPLNIAAAHLTGYIKNITAEQLEELKGKGYTASSQIGQRGLEQVFENELKGEPGAIVFIKHKDKEENTVLASKEPRAGKDIRLTIDASVQKSLYEQLKDDAGTGVAINPQTGEVLGMVSTPGFDPNDFVLGISTSKYEELQNNPNKPMVTRFKQTYAPGSTFKPITAAIGLKNGTLDPNEKMALKGETWKEEGWGNYSVRRVTDPGKPVDLKDALVYSDNIYFAKEALKIGGDTFLKEAKQFGIGEKIPFSYPLNPSQLSNDQVAPEGVLLADTGYGQGEVLMNPVHLAVSYTPFITNGNLLKPVLKMEDSGENVWKKGIISSETASIINKDLIQVVEDPNGTANDARVEGMQLAGKTGTAELKQKNTEDGKENGLAVAYDAQQKDFLVLLLVENANKGSHDVLPKVKTIFENRGKE</sequence>
<evidence type="ECO:0000256" key="2">
    <source>
        <dbReference type="ARBA" id="ARBA00007171"/>
    </source>
</evidence>
<feature type="domain" description="Penicillin-binding protein dimerisation" evidence="5">
    <location>
        <begin position="173"/>
        <end position="327"/>
    </location>
</feature>
<dbReference type="Gene3D" id="3.30.1390.30">
    <property type="entry name" value="Penicillin-binding protein 2a, domain 3"/>
    <property type="match status" value="1"/>
</dbReference>
<dbReference type="GO" id="GO:0008658">
    <property type="term" value="F:penicillin binding"/>
    <property type="evidence" value="ECO:0007669"/>
    <property type="project" value="InterPro"/>
</dbReference>
<dbReference type="InterPro" id="IPR036138">
    <property type="entry name" value="PBP_dimer_sf"/>
</dbReference>
<dbReference type="InterPro" id="IPR001460">
    <property type="entry name" value="PCN-bd_Tpept"/>
</dbReference>
<evidence type="ECO:0000259" key="4">
    <source>
        <dbReference type="Pfam" id="PF00905"/>
    </source>
</evidence>
<dbReference type="Proteomes" id="UP000308230">
    <property type="component" value="Unassembled WGS sequence"/>
</dbReference>
<dbReference type="GO" id="GO:0071972">
    <property type="term" value="F:peptidoglycan L,D-transpeptidase activity"/>
    <property type="evidence" value="ECO:0007669"/>
    <property type="project" value="TreeGrafter"/>
</dbReference>
<dbReference type="InterPro" id="IPR005311">
    <property type="entry name" value="PBP_dimer"/>
</dbReference>
<proteinExistence type="inferred from homology"/>
<dbReference type="GO" id="GO:0005886">
    <property type="term" value="C:plasma membrane"/>
    <property type="evidence" value="ECO:0007669"/>
    <property type="project" value="TreeGrafter"/>
</dbReference>
<dbReference type="SUPFAM" id="SSF54427">
    <property type="entry name" value="NTF2-like"/>
    <property type="match status" value="1"/>
</dbReference>
<name>A0A5R9F9R2_9BACL</name>
<accession>A0A5R9F9R2</accession>
<dbReference type="InterPro" id="IPR012338">
    <property type="entry name" value="Beta-lactam/transpept-like"/>
</dbReference>